<sequence length="883" mass="93946">MPDCTGPAVVAVVGAGASGTLTAVHVARAAAAARRSVDIVLVEPAEVAEGLAYSTRDPRHRLNVPAKGMSAFPDDPEHFLRWLRRHVAVDFPAGGFAPRMQYAEYLAACLADETGGDSVRCTQVRARATDVRRHGRRLRITLDDGTSRPADAVVLATGHGAPAVSWAPEALRRSHRFVADPWRGSAAPAVRSGDEILLVGAGLTMADMAQRWGRAGVRVHVVSRHGMLPLPHARDPQSPAAAPELPDTAPLTLRDVRRVVFDAVRANDGDWRRVIDGLRPVTTTLWSRMDEHARRGFLRTAARRWDRVRHRVDPAVDAWLRERVADGSLVVHAGEVSDAREVAGGLAVELGDGTTVRAAAVFNCTGTCVAVQQDEDPLVLNLLNAGTAQAGPLDLGFATDPAGRLVPASGPAASIWAIGPLRRGQLWESTAVPEIRSQAADLAADLVATLPAPSLRRRARDPYGLPLTATDGAAQAYVEALGRILRVQSGAEDLLAEAVSTDPDFALGHAVQALLGVEWGADVDVASSLHAAHRAMAKGDERERRFVEVATARVREPGAASAASLLAYIQTYPEDALAVSIAVPTIAFGGATEIPAEAWALVEGLTPAYGGDWWHRGLLAFVRQEQGRWDEARELADRSLAEEPAAGHAVHARTHVHYETGDHAAGLAWLDGWITTCGARASHRAHFSWHAALHELALGDDRAALRRYTGQLAPPTVSGVRALVDSASLLWRGYVNGAWGSADVGEVLASVPADLVADPPTPFIGLHAAVALAAAGDCQGLARLRRSASRRPEPAFRDTLAPLADALADLVHGDADRATEELLGLRGVEALGGSAAQREIVEETLILAATRAGRHDVARGILLGRLERRRSPRNTRRCAQLPG</sequence>
<dbReference type="PRINTS" id="PR00411">
    <property type="entry name" value="PNDRDTASEI"/>
</dbReference>
<dbReference type="SUPFAM" id="SSF51905">
    <property type="entry name" value="FAD/NAD(P)-binding domain"/>
    <property type="match status" value="2"/>
</dbReference>
<dbReference type="Gene3D" id="1.25.40.10">
    <property type="entry name" value="Tetratricopeptide repeat domain"/>
    <property type="match status" value="1"/>
</dbReference>
<feature type="domain" description="FAD-dependent urate hydroxylase HpyO/Asp monooxygenase CreE-like FAD/NAD(P)-binding" evidence="1">
    <location>
        <begin position="11"/>
        <end position="159"/>
    </location>
</feature>
<evidence type="ECO:0000259" key="1">
    <source>
        <dbReference type="Pfam" id="PF13454"/>
    </source>
</evidence>
<gene>
    <name evidence="2" type="ORF">SAMN05443575_2016</name>
</gene>
<dbReference type="InterPro" id="IPR011990">
    <property type="entry name" value="TPR-like_helical_dom_sf"/>
</dbReference>
<name>A0A1M5IWW5_9ACTN</name>
<dbReference type="InterPro" id="IPR052189">
    <property type="entry name" value="L-asp_N-monooxygenase_NS-form"/>
</dbReference>
<dbReference type="RefSeq" id="WP_073389287.1">
    <property type="nucleotide sequence ID" value="NZ_FQVU01000002.1"/>
</dbReference>
<proteinExistence type="predicted"/>
<dbReference type="Pfam" id="PF13454">
    <property type="entry name" value="NAD_binding_9"/>
    <property type="match status" value="1"/>
</dbReference>
<accession>A0A1M5IWW5</accession>
<organism evidence="2 3">
    <name type="scientific">Jatrophihabitans endophyticus</name>
    <dbReference type="NCBI Taxonomy" id="1206085"/>
    <lineage>
        <taxon>Bacteria</taxon>
        <taxon>Bacillati</taxon>
        <taxon>Actinomycetota</taxon>
        <taxon>Actinomycetes</taxon>
        <taxon>Jatrophihabitantales</taxon>
        <taxon>Jatrophihabitantaceae</taxon>
        <taxon>Jatrophihabitans</taxon>
    </lineage>
</organism>
<dbReference type="AlphaFoldDB" id="A0A1M5IWW5"/>
<keyword evidence="3" id="KW-1185">Reference proteome</keyword>
<dbReference type="EMBL" id="FQVU01000002">
    <property type="protein sequence ID" value="SHG32273.1"/>
    <property type="molecule type" value="Genomic_DNA"/>
</dbReference>
<evidence type="ECO:0000313" key="2">
    <source>
        <dbReference type="EMBL" id="SHG32273.1"/>
    </source>
</evidence>
<dbReference type="PANTHER" id="PTHR40254">
    <property type="entry name" value="BLR0577 PROTEIN"/>
    <property type="match status" value="1"/>
</dbReference>
<dbReference type="OrthoDB" id="101972at2"/>
<dbReference type="Gene3D" id="3.50.50.60">
    <property type="entry name" value="FAD/NAD(P)-binding domain"/>
    <property type="match status" value="1"/>
</dbReference>
<dbReference type="PANTHER" id="PTHR40254:SF1">
    <property type="entry name" value="BLR0577 PROTEIN"/>
    <property type="match status" value="1"/>
</dbReference>
<dbReference type="InterPro" id="IPR038732">
    <property type="entry name" value="HpyO/CreE_NAD-binding"/>
</dbReference>
<dbReference type="Proteomes" id="UP000186132">
    <property type="component" value="Unassembled WGS sequence"/>
</dbReference>
<reference evidence="3" key="1">
    <citation type="submission" date="2016-11" db="EMBL/GenBank/DDBJ databases">
        <authorList>
            <person name="Varghese N."/>
            <person name="Submissions S."/>
        </authorList>
    </citation>
    <scope>NUCLEOTIDE SEQUENCE [LARGE SCALE GENOMIC DNA]</scope>
    <source>
        <strain evidence="3">DSM 45627</strain>
    </source>
</reference>
<dbReference type="InterPro" id="IPR036188">
    <property type="entry name" value="FAD/NAD-bd_sf"/>
</dbReference>
<dbReference type="STRING" id="1206085.SAMN05443575_2016"/>
<evidence type="ECO:0000313" key="3">
    <source>
        <dbReference type="Proteomes" id="UP000186132"/>
    </source>
</evidence>
<dbReference type="PRINTS" id="PR00368">
    <property type="entry name" value="FADPNR"/>
</dbReference>
<protein>
    <submittedName>
        <fullName evidence="2">Uncharacterized NAD(P)/FAD-binding protein YdhS</fullName>
    </submittedName>
</protein>